<dbReference type="OrthoDB" id="2439703at2759"/>
<accession>A0A9P6PS00</accession>
<keyword evidence="3" id="KW-1185">Reference proteome</keyword>
<organism evidence="2 3">
    <name type="scientific">Mortierella polycephala</name>
    <dbReference type="NCBI Taxonomy" id="41804"/>
    <lineage>
        <taxon>Eukaryota</taxon>
        <taxon>Fungi</taxon>
        <taxon>Fungi incertae sedis</taxon>
        <taxon>Mucoromycota</taxon>
        <taxon>Mortierellomycotina</taxon>
        <taxon>Mortierellomycetes</taxon>
        <taxon>Mortierellales</taxon>
        <taxon>Mortierellaceae</taxon>
        <taxon>Mortierella</taxon>
    </lineage>
</organism>
<evidence type="ECO:0000313" key="3">
    <source>
        <dbReference type="Proteomes" id="UP000726737"/>
    </source>
</evidence>
<name>A0A9P6PS00_9FUNG</name>
<feature type="compositionally biased region" description="Polar residues" evidence="1">
    <location>
        <begin position="81"/>
        <end position="113"/>
    </location>
</feature>
<feature type="compositionally biased region" description="Low complexity" evidence="1">
    <location>
        <begin position="186"/>
        <end position="206"/>
    </location>
</feature>
<evidence type="ECO:0000256" key="1">
    <source>
        <dbReference type="SAM" id="MobiDB-lite"/>
    </source>
</evidence>
<feature type="compositionally biased region" description="Polar residues" evidence="1">
    <location>
        <begin position="227"/>
        <end position="239"/>
    </location>
</feature>
<feature type="compositionally biased region" description="Low complexity" evidence="1">
    <location>
        <begin position="354"/>
        <end position="380"/>
    </location>
</feature>
<feature type="compositionally biased region" description="Low complexity" evidence="1">
    <location>
        <begin position="150"/>
        <end position="166"/>
    </location>
</feature>
<evidence type="ECO:0000313" key="2">
    <source>
        <dbReference type="EMBL" id="KAG0250870.1"/>
    </source>
</evidence>
<gene>
    <name evidence="2" type="ORF">BG011_008028</name>
</gene>
<proteinExistence type="predicted"/>
<feature type="region of interest" description="Disordered" evidence="1">
    <location>
        <begin position="182"/>
        <end position="254"/>
    </location>
</feature>
<dbReference type="Proteomes" id="UP000726737">
    <property type="component" value="Unassembled WGS sequence"/>
</dbReference>
<reference evidence="2" key="1">
    <citation type="journal article" date="2020" name="Fungal Divers.">
        <title>Resolving the Mortierellaceae phylogeny through synthesis of multi-gene phylogenetics and phylogenomics.</title>
        <authorList>
            <person name="Vandepol N."/>
            <person name="Liber J."/>
            <person name="Desiro A."/>
            <person name="Na H."/>
            <person name="Kennedy M."/>
            <person name="Barry K."/>
            <person name="Grigoriev I.V."/>
            <person name="Miller A.N."/>
            <person name="O'Donnell K."/>
            <person name="Stajich J.E."/>
            <person name="Bonito G."/>
        </authorList>
    </citation>
    <scope>NUCLEOTIDE SEQUENCE</scope>
    <source>
        <strain evidence="2">KOD948</strain>
    </source>
</reference>
<feature type="region of interest" description="Disordered" evidence="1">
    <location>
        <begin position="1"/>
        <end position="170"/>
    </location>
</feature>
<feature type="compositionally biased region" description="Polar residues" evidence="1">
    <location>
        <begin position="321"/>
        <end position="341"/>
    </location>
</feature>
<feature type="region of interest" description="Disordered" evidence="1">
    <location>
        <begin position="321"/>
        <end position="380"/>
    </location>
</feature>
<dbReference type="AlphaFoldDB" id="A0A9P6PS00"/>
<feature type="compositionally biased region" description="Gly residues" evidence="1">
    <location>
        <begin position="1"/>
        <end position="10"/>
    </location>
</feature>
<protein>
    <submittedName>
        <fullName evidence="2">Uncharacterized protein</fullName>
    </submittedName>
</protein>
<dbReference type="EMBL" id="JAAAJA010000640">
    <property type="protein sequence ID" value="KAG0250870.1"/>
    <property type="molecule type" value="Genomic_DNA"/>
</dbReference>
<sequence>MNPHPNGGGSSRSSKRVIQPPSTPPPVAMLQQQKQIQSPVHRRHQRTPSQILSTGFFATPDRAPLSPLSPPLSPLTVQVPRPSSRSYQTSLSNSVYYPTSNSRSDSPTAGSNPNPRPSAPMRPKAQNQAHDQQARGKNIGQAENHRIAISSAASSTSSSPTPGSTAQKAPQSYLLLRRPSLVQRQSSGSIEGSASSSPSGPSQFPSRFEDGSDLPDDENLLQKQRRSMSLDSWMRSNTQPQPPTLGTERRFEHRTNHENNVVMEREENMIPSRDPDQELQAIIADAIAIVAAKTAAMEAARQSAWHSQLLQERQKQDNLVENRQLYQSGQKSLSAQQQASHPHSRPWTPAEADPWASTAHTPSTSSSRSASPFYSTTTSS</sequence>
<comment type="caution">
    <text evidence="2">The sequence shown here is derived from an EMBL/GenBank/DDBJ whole genome shotgun (WGS) entry which is preliminary data.</text>
</comment>